<feature type="domain" description="4Fe-4S ferredoxin-type" evidence="4">
    <location>
        <begin position="59"/>
        <end position="83"/>
    </location>
</feature>
<keyword evidence="6" id="KW-1185">Reference proteome</keyword>
<protein>
    <submittedName>
        <fullName evidence="5">(4Fe-4S)-binding protein</fullName>
    </submittedName>
</protein>
<dbReference type="GO" id="GO:0046872">
    <property type="term" value="F:metal ion binding"/>
    <property type="evidence" value="ECO:0007669"/>
    <property type="project" value="UniProtKB-KW"/>
</dbReference>
<dbReference type="InterPro" id="IPR027417">
    <property type="entry name" value="P-loop_NTPase"/>
</dbReference>
<keyword evidence="1" id="KW-0479">Metal-binding</keyword>
<dbReference type="PROSITE" id="PS00198">
    <property type="entry name" value="4FE4S_FER_1"/>
    <property type="match status" value="1"/>
</dbReference>
<dbReference type="SUPFAM" id="SSF52540">
    <property type="entry name" value="P-loop containing nucleoside triphosphate hydrolases"/>
    <property type="match status" value="1"/>
</dbReference>
<gene>
    <name evidence="5" type="ORF">D2962_11815</name>
</gene>
<dbReference type="Pfam" id="PF01656">
    <property type="entry name" value="CbiA"/>
    <property type="match status" value="1"/>
</dbReference>
<evidence type="ECO:0000256" key="1">
    <source>
        <dbReference type="ARBA" id="ARBA00022723"/>
    </source>
</evidence>
<evidence type="ECO:0000259" key="4">
    <source>
        <dbReference type="PROSITE" id="PS51379"/>
    </source>
</evidence>
<proteinExistence type="predicted"/>
<name>A0A3G2R750_9FIRM</name>
<evidence type="ECO:0000313" key="5">
    <source>
        <dbReference type="EMBL" id="AYO31195.1"/>
    </source>
</evidence>
<evidence type="ECO:0000256" key="3">
    <source>
        <dbReference type="ARBA" id="ARBA00023014"/>
    </source>
</evidence>
<accession>A0A3G2R750</accession>
<dbReference type="PANTHER" id="PTHR43534">
    <property type="entry name" value="MIND SUPERFAMILY P-LOOP ATPASE CONTAINING AN INSERTED FERREDOXIN DOMAIN"/>
    <property type="match status" value="1"/>
</dbReference>
<dbReference type="CDD" id="cd03110">
    <property type="entry name" value="SIMIBI_bact_arch"/>
    <property type="match status" value="1"/>
</dbReference>
<dbReference type="Gene3D" id="3.40.50.300">
    <property type="entry name" value="P-loop containing nucleotide triphosphate hydrolases"/>
    <property type="match status" value="1"/>
</dbReference>
<organism evidence="5 6">
    <name type="scientific">Biomaibacter acetigenes</name>
    <dbReference type="NCBI Taxonomy" id="2316383"/>
    <lineage>
        <taxon>Bacteria</taxon>
        <taxon>Bacillati</taxon>
        <taxon>Bacillota</taxon>
        <taxon>Clostridia</taxon>
        <taxon>Thermosediminibacterales</taxon>
        <taxon>Tepidanaerobacteraceae</taxon>
        <taxon>Biomaibacter</taxon>
    </lineage>
</organism>
<dbReference type="Pfam" id="PF00037">
    <property type="entry name" value="Fer4"/>
    <property type="match status" value="2"/>
</dbReference>
<sequence>MKEIIVLSGKGGTGKTTVTASLAALAKDAVLTDCDVDAADLYLLLNPKIKDTFKFWGSQKARISEHKCIRCGKCETVCRFDAIKDFKVNPTFCEGCGVCYNICPEKAIDMVDTLSGHWYISDTRYGPMVHARLGIAEENSGKLVSLVKKTARDIAEREGYKYIITDGPPGIGCPVISTLSGADVALIVTEPTAAGLHDLERVLKLAENFKVTVKVVINKFDLAQEKSKEIEQYCIYKGIEVIGKIPFDEDVVKAISKGVPPVEYSFGPAAEVLKNVAVLSFGDSGCRQE</sequence>
<keyword evidence="3" id="KW-0411">Iron-sulfur</keyword>
<dbReference type="PANTHER" id="PTHR43534:SF1">
    <property type="entry name" value="4FE-4S CLUSTER CONTAINING PARA FAMILY ATPASE PROTEIN"/>
    <property type="match status" value="1"/>
</dbReference>
<dbReference type="InterPro" id="IPR002586">
    <property type="entry name" value="CobQ/CobB/MinD/ParA_Nub-bd_dom"/>
</dbReference>
<dbReference type="RefSeq" id="WP_120765738.1">
    <property type="nucleotide sequence ID" value="NZ_CP033169.1"/>
</dbReference>
<keyword evidence="2" id="KW-0408">Iron</keyword>
<evidence type="ECO:0000313" key="6">
    <source>
        <dbReference type="Proteomes" id="UP000280960"/>
    </source>
</evidence>
<dbReference type="InterPro" id="IPR017896">
    <property type="entry name" value="4Fe4S_Fe-S-bd"/>
</dbReference>
<dbReference type="AlphaFoldDB" id="A0A3G2R750"/>
<evidence type="ECO:0000256" key="2">
    <source>
        <dbReference type="ARBA" id="ARBA00023004"/>
    </source>
</evidence>
<dbReference type="Proteomes" id="UP000280960">
    <property type="component" value="Chromosome"/>
</dbReference>
<dbReference type="EMBL" id="CP033169">
    <property type="protein sequence ID" value="AYO31195.1"/>
    <property type="molecule type" value="Genomic_DNA"/>
</dbReference>
<dbReference type="GO" id="GO:0051536">
    <property type="term" value="F:iron-sulfur cluster binding"/>
    <property type="evidence" value="ECO:0007669"/>
    <property type="project" value="UniProtKB-KW"/>
</dbReference>
<feature type="domain" description="4Fe-4S ferredoxin-type" evidence="4">
    <location>
        <begin position="84"/>
        <end position="113"/>
    </location>
</feature>
<dbReference type="KEGG" id="bacg:D2962_11815"/>
<dbReference type="InterPro" id="IPR017900">
    <property type="entry name" value="4Fe4S_Fe_S_CS"/>
</dbReference>
<reference evidence="5 6" key="1">
    <citation type="submission" date="2018-10" db="EMBL/GenBank/DDBJ databases">
        <authorList>
            <person name="Zhang X."/>
        </authorList>
    </citation>
    <scope>NUCLEOTIDE SEQUENCE [LARGE SCALE GENOMIC DNA]</scope>
    <source>
        <strain evidence="5 6">SK-G1</strain>
    </source>
</reference>
<dbReference type="Gene3D" id="3.30.70.20">
    <property type="match status" value="1"/>
</dbReference>
<dbReference type="PROSITE" id="PS51379">
    <property type="entry name" value="4FE4S_FER_2"/>
    <property type="match status" value="2"/>
</dbReference>